<evidence type="ECO:0000313" key="8">
    <source>
        <dbReference type="EMBL" id="CCO66295.1"/>
    </source>
</evidence>
<comment type="catalytic activity">
    <reaction evidence="6">
        <text>a uridine in tRNA + S-adenosyl-L-methionine = a 3-[(3S)-3-amino-3-carboxypropyl]uridine in tRNA + S-methyl-5'-thioadenosine + H(+)</text>
        <dbReference type="Rhea" id="RHEA:62432"/>
        <dbReference type="Rhea" id="RHEA-COMP:13339"/>
        <dbReference type="Rhea" id="RHEA-COMP:16092"/>
        <dbReference type="ChEBI" id="CHEBI:15378"/>
        <dbReference type="ChEBI" id="CHEBI:17509"/>
        <dbReference type="ChEBI" id="CHEBI:59789"/>
        <dbReference type="ChEBI" id="CHEBI:65315"/>
        <dbReference type="ChEBI" id="CHEBI:82930"/>
        <dbReference type="EC" id="2.5.1.25"/>
    </reaction>
</comment>
<gene>
    <name evidence="8" type="ORF">Bathy07g00140</name>
</gene>
<dbReference type="AlphaFoldDB" id="K8F2K0"/>
<dbReference type="PANTHER" id="PTHR21392:SF0">
    <property type="entry name" value="TRNA-URIDINE AMINOCARBOXYPROPYLTRANSFERASE 2"/>
    <property type="match status" value="1"/>
</dbReference>
<dbReference type="eggNOG" id="KOG4382">
    <property type="taxonomic scope" value="Eukaryota"/>
</dbReference>
<name>K8F2K0_9CHLO</name>
<proteinExistence type="inferred from homology"/>
<accession>K8F2K0</accession>
<comment type="similarity">
    <text evidence="5">Belongs to the TDD superfamily. DTWD2 family.</text>
</comment>
<dbReference type="RefSeq" id="XP_007512207.1">
    <property type="nucleotide sequence ID" value="XM_007512145.1"/>
</dbReference>
<dbReference type="KEGG" id="bpg:Bathy07g00140"/>
<keyword evidence="9" id="KW-1185">Reference proteome</keyword>
<dbReference type="Proteomes" id="UP000198341">
    <property type="component" value="Chromosome 7"/>
</dbReference>
<dbReference type="EMBL" id="FO082272">
    <property type="protein sequence ID" value="CCO66295.1"/>
    <property type="molecule type" value="Genomic_DNA"/>
</dbReference>
<dbReference type="GO" id="GO:0016432">
    <property type="term" value="F:tRNA-uridine aminocarboxypropyltransferase activity"/>
    <property type="evidence" value="ECO:0007669"/>
    <property type="project" value="UniProtKB-EC"/>
</dbReference>
<evidence type="ECO:0000256" key="3">
    <source>
        <dbReference type="ARBA" id="ARBA00022691"/>
    </source>
</evidence>
<evidence type="ECO:0000256" key="6">
    <source>
        <dbReference type="ARBA" id="ARBA00048718"/>
    </source>
</evidence>
<evidence type="ECO:0000313" key="9">
    <source>
        <dbReference type="Proteomes" id="UP000198341"/>
    </source>
</evidence>
<dbReference type="InterPro" id="IPR005636">
    <property type="entry name" value="DTW"/>
</dbReference>
<dbReference type="GO" id="GO:0008033">
    <property type="term" value="P:tRNA processing"/>
    <property type="evidence" value="ECO:0007669"/>
    <property type="project" value="UniProtKB-KW"/>
</dbReference>
<dbReference type="InterPro" id="IPR039262">
    <property type="entry name" value="DTWD2/TAPT"/>
</dbReference>
<keyword evidence="3" id="KW-0949">S-adenosyl-L-methionine</keyword>
<feature type="domain" description="DTW" evidence="7">
    <location>
        <begin position="11"/>
        <end position="234"/>
    </location>
</feature>
<reference evidence="8 9" key="1">
    <citation type="submission" date="2011-10" db="EMBL/GenBank/DDBJ databases">
        <authorList>
            <person name="Genoscope - CEA"/>
        </authorList>
    </citation>
    <scope>NUCLEOTIDE SEQUENCE [LARGE SCALE GENOMIC DNA]</scope>
    <source>
        <strain evidence="8 9">RCC 1105</strain>
    </source>
</reference>
<dbReference type="EC" id="2.5.1.25" evidence="1"/>
<dbReference type="PANTHER" id="PTHR21392">
    <property type="entry name" value="TRNA-URIDINE AMINOCARBOXYPROPYLTRANSFERASE 2"/>
    <property type="match status" value="1"/>
</dbReference>
<evidence type="ECO:0000256" key="2">
    <source>
        <dbReference type="ARBA" id="ARBA00022679"/>
    </source>
</evidence>
<dbReference type="STRING" id="41875.K8F2K0"/>
<dbReference type="GeneID" id="19014504"/>
<dbReference type="SMART" id="SM01144">
    <property type="entry name" value="DTW"/>
    <property type="match status" value="1"/>
</dbReference>
<sequence length="254" mass="30007">MHVREEEKEEHRTMCYSCFRRENLCICKLCERVLLEKTRSKEKLVLKDGLHVSILQDRDEFRRKLGSAHIARNIVENCDVVWRDCSWPNALTVPKLEVPVSASTAVTEEFDGDEGHEEYEMVVLWPSEDAISIKEYKNRNLNKKKTHMVVLDSTWYKARRMYNRIPWLKDLPSISLQNIENESMYKPIRKQPFRDALSTAESIALALKEFGNEDAELVNIAFSEMIREQLEEEKRHDRDVRSRAVRARERRNVV</sequence>
<protein>
    <recommendedName>
        <fullName evidence="1">tRNA-uridine aminocarboxypropyltransferase</fullName>
        <ecNumber evidence="1">2.5.1.25</ecNumber>
    </recommendedName>
</protein>
<keyword evidence="2" id="KW-0808">Transferase</keyword>
<evidence type="ECO:0000256" key="4">
    <source>
        <dbReference type="ARBA" id="ARBA00022694"/>
    </source>
</evidence>
<evidence type="ECO:0000259" key="7">
    <source>
        <dbReference type="SMART" id="SM01144"/>
    </source>
</evidence>
<evidence type="ECO:0000256" key="5">
    <source>
        <dbReference type="ARBA" id="ARBA00034489"/>
    </source>
</evidence>
<dbReference type="Pfam" id="PF03942">
    <property type="entry name" value="DTW"/>
    <property type="match status" value="1"/>
</dbReference>
<organism evidence="8 9">
    <name type="scientific">Bathycoccus prasinos</name>
    <dbReference type="NCBI Taxonomy" id="41875"/>
    <lineage>
        <taxon>Eukaryota</taxon>
        <taxon>Viridiplantae</taxon>
        <taxon>Chlorophyta</taxon>
        <taxon>Mamiellophyceae</taxon>
        <taxon>Mamiellales</taxon>
        <taxon>Bathycoccaceae</taxon>
        <taxon>Bathycoccus</taxon>
    </lineage>
</organism>
<evidence type="ECO:0000256" key="1">
    <source>
        <dbReference type="ARBA" id="ARBA00012386"/>
    </source>
</evidence>
<dbReference type="OrthoDB" id="408541at2759"/>
<keyword evidence="4" id="KW-0819">tRNA processing</keyword>